<evidence type="ECO:0000256" key="8">
    <source>
        <dbReference type="ARBA" id="ARBA00029986"/>
    </source>
</evidence>
<name>A0A1F7V5H3_9BACT</name>
<dbReference type="SUPFAM" id="SSF102735">
    <property type="entry name" value="Trigger factor ribosome-binding domain"/>
    <property type="match status" value="1"/>
</dbReference>
<dbReference type="InterPro" id="IPR036611">
    <property type="entry name" value="Trigger_fac_ribosome-bd_sf"/>
</dbReference>
<dbReference type="AlphaFoldDB" id="A0A1F7V5H3"/>
<evidence type="ECO:0000256" key="1">
    <source>
        <dbReference type="ARBA" id="ARBA00000971"/>
    </source>
</evidence>
<evidence type="ECO:0000256" key="5">
    <source>
        <dbReference type="ARBA" id="ARBA00023110"/>
    </source>
</evidence>
<evidence type="ECO:0000256" key="9">
    <source>
        <dbReference type="HAMAP-Rule" id="MF_00303"/>
    </source>
</evidence>
<dbReference type="InterPro" id="IPR005215">
    <property type="entry name" value="Trig_fac"/>
</dbReference>
<evidence type="ECO:0000259" key="12">
    <source>
        <dbReference type="Pfam" id="PF05697"/>
    </source>
</evidence>
<dbReference type="InterPro" id="IPR037041">
    <property type="entry name" value="Trigger_fac_C_sf"/>
</dbReference>
<dbReference type="GO" id="GO:0051301">
    <property type="term" value="P:cell division"/>
    <property type="evidence" value="ECO:0007669"/>
    <property type="project" value="UniProtKB-KW"/>
</dbReference>
<dbReference type="EMBL" id="MGEP01000062">
    <property type="protein sequence ID" value="OGL85730.1"/>
    <property type="molecule type" value="Genomic_DNA"/>
</dbReference>
<comment type="subcellular location">
    <subcellularLocation>
        <location evidence="9">Cytoplasm</location>
    </subcellularLocation>
    <text evidence="9">About half TF is bound to the ribosome near the polypeptide exit tunnel while the other half is free in the cytoplasm.</text>
</comment>
<evidence type="ECO:0000256" key="4">
    <source>
        <dbReference type="ARBA" id="ARBA00016902"/>
    </source>
</evidence>
<dbReference type="SUPFAM" id="SSF109998">
    <property type="entry name" value="Triger factor/SurA peptide-binding domain-like"/>
    <property type="match status" value="1"/>
</dbReference>
<dbReference type="Proteomes" id="UP000178723">
    <property type="component" value="Unassembled WGS sequence"/>
</dbReference>
<dbReference type="Pfam" id="PF05697">
    <property type="entry name" value="Trigger_N"/>
    <property type="match status" value="1"/>
</dbReference>
<dbReference type="InterPro" id="IPR027304">
    <property type="entry name" value="Trigger_fact/SurA_dom_sf"/>
</dbReference>
<evidence type="ECO:0000259" key="13">
    <source>
        <dbReference type="Pfam" id="PF05698"/>
    </source>
</evidence>
<comment type="similarity">
    <text evidence="2 9">Belongs to the FKBP-type PPIase family. Tig subfamily.</text>
</comment>
<dbReference type="GO" id="GO:0043022">
    <property type="term" value="F:ribosome binding"/>
    <property type="evidence" value="ECO:0007669"/>
    <property type="project" value="TreeGrafter"/>
</dbReference>
<dbReference type="GO" id="GO:0044183">
    <property type="term" value="F:protein folding chaperone"/>
    <property type="evidence" value="ECO:0007669"/>
    <property type="project" value="TreeGrafter"/>
</dbReference>
<keyword evidence="5 9" id="KW-0697">Rotamase</keyword>
<dbReference type="Gene3D" id="3.30.70.1050">
    <property type="entry name" value="Trigger factor ribosome-binding domain"/>
    <property type="match status" value="1"/>
</dbReference>
<organism evidence="14 15">
    <name type="scientific">Candidatus Uhrbacteria bacterium RIFCSPLOWO2_02_FULL_48_12</name>
    <dbReference type="NCBI Taxonomy" id="1802407"/>
    <lineage>
        <taxon>Bacteria</taxon>
        <taxon>Candidatus Uhriibacteriota</taxon>
    </lineage>
</organism>
<dbReference type="InterPro" id="IPR046357">
    <property type="entry name" value="PPIase_dom_sf"/>
</dbReference>
<dbReference type="EC" id="5.2.1.8" evidence="3 9"/>
<comment type="function">
    <text evidence="9">Involved in protein export. Acts as a chaperone by maintaining the newly synthesized protein in an open conformation. Functions as a peptidyl-prolyl cis-trans isomerase.</text>
</comment>
<gene>
    <name evidence="9" type="primary">tig</name>
    <name evidence="14" type="ORF">A3I40_03050</name>
</gene>
<feature type="domain" description="Trigger factor C-terminal" evidence="13">
    <location>
        <begin position="263"/>
        <end position="421"/>
    </location>
</feature>
<accession>A0A1F7V5H3</accession>
<dbReference type="InterPro" id="IPR001179">
    <property type="entry name" value="PPIase_FKBP_dom"/>
</dbReference>
<dbReference type="GO" id="GO:0005737">
    <property type="term" value="C:cytoplasm"/>
    <property type="evidence" value="ECO:0007669"/>
    <property type="project" value="UniProtKB-SubCell"/>
</dbReference>
<proteinExistence type="inferred from homology"/>
<dbReference type="NCBIfam" id="TIGR00115">
    <property type="entry name" value="tig"/>
    <property type="match status" value="1"/>
</dbReference>
<evidence type="ECO:0000256" key="6">
    <source>
        <dbReference type="ARBA" id="ARBA00023186"/>
    </source>
</evidence>
<dbReference type="Pfam" id="PF00254">
    <property type="entry name" value="FKBP_C"/>
    <property type="match status" value="1"/>
</dbReference>
<dbReference type="GO" id="GO:0003755">
    <property type="term" value="F:peptidyl-prolyl cis-trans isomerase activity"/>
    <property type="evidence" value="ECO:0007669"/>
    <property type="project" value="UniProtKB-UniRule"/>
</dbReference>
<evidence type="ECO:0000313" key="15">
    <source>
        <dbReference type="Proteomes" id="UP000178723"/>
    </source>
</evidence>
<keyword evidence="7 9" id="KW-0413">Isomerase</keyword>
<feature type="domain" description="PPIase FKBP-type" evidence="11">
    <location>
        <begin position="161"/>
        <end position="238"/>
    </location>
</feature>
<keyword evidence="6 9" id="KW-0143">Chaperone</keyword>
<evidence type="ECO:0000256" key="7">
    <source>
        <dbReference type="ARBA" id="ARBA00023235"/>
    </source>
</evidence>
<keyword evidence="9" id="KW-0131">Cell cycle</keyword>
<protein>
    <recommendedName>
        <fullName evidence="4 9">Trigger factor</fullName>
        <shortName evidence="9">TF</shortName>
        <ecNumber evidence="3 9">5.2.1.8</ecNumber>
    </recommendedName>
    <alternativeName>
        <fullName evidence="8 9">PPIase</fullName>
    </alternativeName>
</protein>
<reference evidence="14 15" key="1">
    <citation type="journal article" date="2016" name="Nat. Commun.">
        <title>Thousands of microbial genomes shed light on interconnected biogeochemical processes in an aquifer system.</title>
        <authorList>
            <person name="Anantharaman K."/>
            <person name="Brown C.T."/>
            <person name="Hug L.A."/>
            <person name="Sharon I."/>
            <person name="Castelle C.J."/>
            <person name="Probst A.J."/>
            <person name="Thomas B.C."/>
            <person name="Singh A."/>
            <person name="Wilkins M.J."/>
            <person name="Karaoz U."/>
            <person name="Brodie E.L."/>
            <person name="Williams K.H."/>
            <person name="Hubbard S.S."/>
            <person name="Banfield J.F."/>
        </authorList>
    </citation>
    <scope>NUCLEOTIDE SEQUENCE [LARGE SCALE GENOMIC DNA]</scope>
</reference>
<evidence type="ECO:0000256" key="3">
    <source>
        <dbReference type="ARBA" id="ARBA00013194"/>
    </source>
</evidence>
<dbReference type="Gene3D" id="1.10.3120.10">
    <property type="entry name" value="Trigger factor, C-terminal domain"/>
    <property type="match status" value="1"/>
</dbReference>
<evidence type="ECO:0000313" key="14">
    <source>
        <dbReference type="EMBL" id="OGL85730.1"/>
    </source>
</evidence>
<dbReference type="Gene3D" id="3.10.50.40">
    <property type="match status" value="1"/>
</dbReference>
<dbReference type="PANTHER" id="PTHR30560">
    <property type="entry name" value="TRIGGER FACTOR CHAPERONE AND PEPTIDYL-PROLYL CIS/TRANS ISOMERASE"/>
    <property type="match status" value="1"/>
</dbReference>
<comment type="catalytic activity">
    <reaction evidence="1 9">
        <text>[protein]-peptidylproline (omega=180) = [protein]-peptidylproline (omega=0)</text>
        <dbReference type="Rhea" id="RHEA:16237"/>
        <dbReference type="Rhea" id="RHEA-COMP:10747"/>
        <dbReference type="Rhea" id="RHEA-COMP:10748"/>
        <dbReference type="ChEBI" id="CHEBI:83833"/>
        <dbReference type="ChEBI" id="CHEBI:83834"/>
        <dbReference type="EC" id="5.2.1.8"/>
    </reaction>
</comment>
<evidence type="ECO:0000259" key="11">
    <source>
        <dbReference type="Pfam" id="PF00254"/>
    </source>
</evidence>
<keyword evidence="10" id="KW-0175">Coiled coil</keyword>
<evidence type="ECO:0000256" key="10">
    <source>
        <dbReference type="SAM" id="Coils"/>
    </source>
</evidence>
<dbReference type="PIRSF" id="PIRSF003095">
    <property type="entry name" value="Trigger_factor"/>
    <property type="match status" value="1"/>
</dbReference>
<sequence length="430" mass="47659">MPILESKIITSGVLTLQVSIPQEELAGHLEKAAVDLQRNHPLAGFRPGKAPLAEVKRALGAMALLDESLKYAVPDAYINIVKQENFLTIGQPEIQITKVTPAEPVEFTATVALLPEVRLGDYKSIHAKAEPVGVSDKEVADVVEKIRQMRASQKLVDAPAAAENRVIVDLKMSKGGVPVEGGQTQNHAIDLGKPYFIPGFAEELVGLKAEDIKKFSLPFPKEHYNSALRGAMIDFEVTVKGVYQFERSALDDKFAADVGKFASVAELQKQIRNNLAEMKKEEESARLERAIIEELIGQTKFGDIPTILVESELNQMTARLKAKIERDGGTWEDYLKHLNKTEEVLMREWLPEAVTRVKAALLMRAIAEAENISVAPEEVATEQEVALKHYADDAETQEYIKSADYASHAKHVVLTRQVMERMKEISSSEK</sequence>
<dbReference type="SUPFAM" id="SSF54534">
    <property type="entry name" value="FKBP-like"/>
    <property type="match status" value="1"/>
</dbReference>
<comment type="caution">
    <text evidence="14">The sequence shown here is derived from an EMBL/GenBank/DDBJ whole genome shotgun (WGS) entry which is preliminary data.</text>
</comment>
<dbReference type="GO" id="GO:0043335">
    <property type="term" value="P:protein unfolding"/>
    <property type="evidence" value="ECO:0007669"/>
    <property type="project" value="TreeGrafter"/>
</dbReference>
<evidence type="ECO:0000256" key="2">
    <source>
        <dbReference type="ARBA" id="ARBA00005464"/>
    </source>
</evidence>
<comment type="domain">
    <text evidence="9">Consists of 3 domains; the N-terminus binds the ribosome, the middle domain has PPIase activity, while the C-terminus has intrinsic chaperone activity on its own.</text>
</comment>
<dbReference type="GO" id="GO:0051083">
    <property type="term" value="P:'de novo' cotranslational protein folding"/>
    <property type="evidence" value="ECO:0007669"/>
    <property type="project" value="TreeGrafter"/>
</dbReference>
<feature type="coiled-coil region" evidence="10">
    <location>
        <begin position="264"/>
        <end position="295"/>
    </location>
</feature>
<dbReference type="InterPro" id="IPR008880">
    <property type="entry name" value="Trigger_fac_C"/>
</dbReference>
<dbReference type="STRING" id="1802407.A3I40_03050"/>
<dbReference type="Pfam" id="PF05698">
    <property type="entry name" value="Trigger_C"/>
    <property type="match status" value="1"/>
</dbReference>
<dbReference type="InterPro" id="IPR008881">
    <property type="entry name" value="Trigger_fac_ribosome-bd_bac"/>
</dbReference>
<keyword evidence="9" id="KW-0963">Cytoplasm</keyword>
<dbReference type="PANTHER" id="PTHR30560:SF3">
    <property type="entry name" value="TRIGGER FACTOR-LIKE PROTEIN TIG, CHLOROPLASTIC"/>
    <property type="match status" value="1"/>
</dbReference>
<feature type="domain" description="Trigger factor ribosome-binding bacterial" evidence="12">
    <location>
        <begin position="14"/>
        <end position="146"/>
    </location>
</feature>
<dbReference type="GO" id="GO:0015031">
    <property type="term" value="P:protein transport"/>
    <property type="evidence" value="ECO:0007669"/>
    <property type="project" value="UniProtKB-UniRule"/>
</dbReference>
<keyword evidence="9" id="KW-0132">Cell division</keyword>
<dbReference type="HAMAP" id="MF_00303">
    <property type="entry name" value="Trigger_factor_Tig"/>
    <property type="match status" value="1"/>
</dbReference>